<proteinExistence type="predicted"/>
<evidence type="ECO:0000313" key="1">
    <source>
        <dbReference type="EMBL" id="SUI39739.1"/>
    </source>
</evidence>
<dbReference type="EMBL" id="UGXK01000002">
    <property type="protein sequence ID" value="SUI39739.1"/>
    <property type="molecule type" value="Genomic_DNA"/>
</dbReference>
<name>A0A379Y3Z6_SALET</name>
<evidence type="ECO:0000313" key="2">
    <source>
        <dbReference type="Proteomes" id="UP000255534"/>
    </source>
</evidence>
<dbReference type="AlphaFoldDB" id="A0A379Y3Z6"/>
<protein>
    <submittedName>
        <fullName evidence="1">Uncharacterized protein</fullName>
    </submittedName>
</protein>
<sequence length="108" mass="12345">MSHNIFVAEFDDGLRMYGINDGTACHMHEFLFQTLVEAEHWLTSGDRDSRTFPVMPKNASMTEESVTIGPDEAWAFRSRASRSAKWITGPLENESESWEDQSVYGHRC</sequence>
<organism evidence="1 2">
    <name type="scientific">Salmonella enterica I</name>
    <dbReference type="NCBI Taxonomy" id="59201"/>
    <lineage>
        <taxon>Bacteria</taxon>
        <taxon>Pseudomonadati</taxon>
        <taxon>Pseudomonadota</taxon>
        <taxon>Gammaproteobacteria</taxon>
        <taxon>Enterobacterales</taxon>
        <taxon>Enterobacteriaceae</taxon>
        <taxon>Salmonella</taxon>
    </lineage>
</organism>
<accession>A0A379Y3Z6</accession>
<gene>
    <name evidence="1" type="ORF">NCTC5798_06183</name>
</gene>
<dbReference type="Proteomes" id="UP000255534">
    <property type="component" value="Unassembled WGS sequence"/>
</dbReference>
<reference evidence="1 2" key="1">
    <citation type="submission" date="2018-06" db="EMBL/GenBank/DDBJ databases">
        <authorList>
            <consortium name="Pathogen Informatics"/>
            <person name="Doyle S."/>
        </authorList>
    </citation>
    <scope>NUCLEOTIDE SEQUENCE [LARGE SCALE GENOMIC DNA]</scope>
    <source>
        <strain evidence="1 2">NCTC5798</strain>
    </source>
</reference>